<feature type="transmembrane region" description="Helical" evidence="9">
    <location>
        <begin position="355"/>
        <end position="377"/>
    </location>
</feature>
<feature type="transmembrane region" description="Helical" evidence="9">
    <location>
        <begin position="389"/>
        <end position="408"/>
    </location>
</feature>
<feature type="region of interest" description="Disordered" evidence="8">
    <location>
        <begin position="1"/>
        <end position="25"/>
    </location>
</feature>
<comment type="subcellular location">
    <subcellularLocation>
        <location evidence="1">Cell membrane</location>
        <topology evidence="1">Multi-pass membrane protein</topology>
    </subcellularLocation>
</comment>
<dbReference type="GO" id="GO:0009103">
    <property type="term" value="P:lipopolysaccharide biosynthetic process"/>
    <property type="evidence" value="ECO:0007669"/>
    <property type="project" value="UniProtKB-ARBA"/>
</dbReference>
<evidence type="ECO:0000256" key="9">
    <source>
        <dbReference type="SAM" id="Phobius"/>
    </source>
</evidence>
<evidence type="ECO:0000256" key="1">
    <source>
        <dbReference type="ARBA" id="ARBA00004651"/>
    </source>
</evidence>
<dbReference type="GO" id="GO:0016763">
    <property type="term" value="F:pentosyltransferase activity"/>
    <property type="evidence" value="ECO:0007669"/>
    <property type="project" value="TreeGrafter"/>
</dbReference>
<dbReference type="AlphaFoldDB" id="A0A537K6E5"/>
<evidence type="ECO:0000313" key="12">
    <source>
        <dbReference type="Proteomes" id="UP000318509"/>
    </source>
</evidence>
<reference evidence="11 12" key="1">
    <citation type="journal article" date="2019" name="Nat. Microbiol.">
        <title>Mediterranean grassland soil C-N compound turnover is dependent on rainfall and depth, and is mediated by genomically divergent microorganisms.</title>
        <authorList>
            <person name="Diamond S."/>
            <person name="Andeer P.F."/>
            <person name="Li Z."/>
            <person name="Crits-Christoph A."/>
            <person name="Burstein D."/>
            <person name="Anantharaman K."/>
            <person name="Lane K.R."/>
            <person name="Thomas B.C."/>
            <person name="Pan C."/>
            <person name="Northen T.R."/>
            <person name="Banfield J.F."/>
        </authorList>
    </citation>
    <scope>NUCLEOTIDE SEQUENCE [LARGE SCALE GENOMIC DNA]</scope>
    <source>
        <strain evidence="11">NP_3</strain>
    </source>
</reference>
<keyword evidence="4" id="KW-0808">Transferase</keyword>
<keyword evidence="7 9" id="KW-0472">Membrane</keyword>
<name>A0A537K6E5_9BACT</name>
<sequence>MGQHVPNASPARMSPPPGAGEARPGRLWTPARMRAGAALGGIIALSAGLRFARLGQPSLWSDEMFVVWLARFEWHDLLRLVRAVDFHPPLYYLVMKAWIGVAGAGEAAIRVPSAGFGLLCVPLTYAALRRVAAEPVRLLSALLVGVSPFQIMAGQEARMYTLLAVLVLAGTLALTEAVAREGAGWWLIYAALAALTAATDYLGLLVLAAHGVWVACWERRVFVRWLAAAGGAAALYAPWLPSLWDQAIHSHGLDQIVLSHGGPSASGVIVYQIPVDLLGLFAFGGSLFGTTGYLSGGALGPAERLIVLLPFLAVLWLGATAMASDRRTAALLGLPPAVTIAATLAASLAKPVFLLRWFSFLVPFYAVFLARGIVAAGERFREHGDRVSVLLAAGLLLYSLPVLDRYYLDPLSRPYQWRAAAALVKALAGPGDFFVYADGPAEQTFTYYFRDAHPSLNLDPVDGEPRGRRRDPLPAAEARRLAERFPRVWLVVNGAPTSSVTRRALPALGAAFRSGGYRDFHGVEVYLFETTPLPPTGGGSPLRR</sequence>
<dbReference type="EMBL" id="VBAK01000096">
    <property type="protein sequence ID" value="TMI91358.1"/>
    <property type="molecule type" value="Genomic_DNA"/>
</dbReference>
<feature type="transmembrane region" description="Helical" evidence="9">
    <location>
        <begin position="185"/>
        <end position="209"/>
    </location>
</feature>
<feature type="transmembrane region" description="Helical" evidence="9">
    <location>
        <begin position="221"/>
        <end position="239"/>
    </location>
</feature>
<dbReference type="GO" id="GO:0005886">
    <property type="term" value="C:plasma membrane"/>
    <property type="evidence" value="ECO:0007669"/>
    <property type="project" value="UniProtKB-SubCell"/>
</dbReference>
<organism evidence="11 12">
    <name type="scientific">Candidatus Segetimicrobium genomatis</name>
    <dbReference type="NCBI Taxonomy" id="2569760"/>
    <lineage>
        <taxon>Bacteria</taxon>
        <taxon>Bacillati</taxon>
        <taxon>Candidatus Sysuimicrobiota</taxon>
        <taxon>Candidatus Sysuimicrobiia</taxon>
        <taxon>Candidatus Sysuimicrobiales</taxon>
        <taxon>Candidatus Segetimicrobiaceae</taxon>
        <taxon>Candidatus Segetimicrobium</taxon>
    </lineage>
</organism>
<evidence type="ECO:0000313" key="11">
    <source>
        <dbReference type="EMBL" id="TMI91358.1"/>
    </source>
</evidence>
<dbReference type="InterPro" id="IPR050297">
    <property type="entry name" value="LipidA_mod_glycosyltrf_83"/>
</dbReference>
<accession>A0A537K6E5</accession>
<dbReference type="PANTHER" id="PTHR33908:SF3">
    <property type="entry name" value="UNDECAPRENYL PHOSPHATE-ALPHA-4-AMINO-4-DEOXY-L-ARABINOSE ARABINOSYL TRANSFERASE"/>
    <property type="match status" value="1"/>
</dbReference>
<dbReference type="PANTHER" id="PTHR33908">
    <property type="entry name" value="MANNOSYLTRANSFERASE YKCB-RELATED"/>
    <property type="match status" value="1"/>
</dbReference>
<keyword evidence="3" id="KW-0328">Glycosyltransferase</keyword>
<dbReference type="GO" id="GO:0010041">
    <property type="term" value="P:response to iron(III) ion"/>
    <property type="evidence" value="ECO:0007669"/>
    <property type="project" value="TreeGrafter"/>
</dbReference>
<proteinExistence type="predicted"/>
<feature type="transmembrane region" description="Helical" evidence="9">
    <location>
        <begin position="269"/>
        <end position="293"/>
    </location>
</feature>
<evidence type="ECO:0000259" key="10">
    <source>
        <dbReference type="Pfam" id="PF13231"/>
    </source>
</evidence>
<keyword evidence="2" id="KW-1003">Cell membrane</keyword>
<feature type="transmembrane region" description="Helical" evidence="9">
    <location>
        <begin position="305"/>
        <end position="323"/>
    </location>
</feature>
<evidence type="ECO:0000256" key="7">
    <source>
        <dbReference type="ARBA" id="ARBA00023136"/>
    </source>
</evidence>
<keyword evidence="5 9" id="KW-0812">Transmembrane</keyword>
<dbReference type="Pfam" id="PF13231">
    <property type="entry name" value="PMT_2"/>
    <property type="match status" value="1"/>
</dbReference>
<gene>
    <name evidence="11" type="ORF">E6H00_04220</name>
</gene>
<dbReference type="InterPro" id="IPR038731">
    <property type="entry name" value="RgtA/B/C-like"/>
</dbReference>
<evidence type="ECO:0000256" key="3">
    <source>
        <dbReference type="ARBA" id="ARBA00022676"/>
    </source>
</evidence>
<dbReference type="Proteomes" id="UP000318509">
    <property type="component" value="Unassembled WGS sequence"/>
</dbReference>
<evidence type="ECO:0000256" key="6">
    <source>
        <dbReference type="ARBA" id="ARBA00022989"/>
    </source>
</evidence>
<keyword evidence="6 9" id="KW-1133">Transmembrane helix</keyword>
<evidence type="ECO:0000256" key="5">
    <source>
        <dbReference type="ARBA" id="ARBA00022692"/>
    </source>
</evidence>
<evidence type="ECO:0000256" key="4">
    <source>
        <dbReference type="ARBA" id="ARBA00022679"/>
    </source>
</evidence>
<evidence type="ECO:0000256" key="2">
    <source>
        <dbReference type="ARBA" id="ARBA00022475"/>
    </source>
</evidence>
<feature type="transmembrane region" description="Helical" evidence="9">
    <location>
        <begin position="159"/>
        <end position="179"/>
    </location>
</feature>
<comment type="caution">
    <text evidence="11">The sequence shown here is derived from an EMBL/GenBank/DDBJ whole genome shotgun (WGS) entry which is preliminary data.</text>
</comment>
<feature type="domain" description="Glycosyltransferase RgtA/B/C/D-like" evidence="10">
    <location>
        <begin position="87"/>
        <end position="236"/>
    </location>
</feature>
<protein>
    <recommendedName>
        <fullName evidence="10">Glycosyltransferase RgtA/B/C/D-like domain-containing protein</fullName>
    </recommendedName>
</protein>
<evidence type="ECO:0000256" key="8">
    <source>
        <dbReference type="SAM" id="MobiDB-lite"/>
    </source>
</evidence>